<feature type="non-terminal residue" evidence="12">
    <location>
        <position position="1"/>
    </location>
</feature>
<dbReference type="OrthoDB" id="372395at2759"/>
<evidence type="ECO:0000256" key="1">
    <source>
        <dbReference type="ARBA" id="ARBA00004496"/>
    </source>
</evidence>
<dbReference type="GO" id="GO:0005829">
    <property type="term" value="C:cytosol"/>
    <property type="evidence" value="ECO:0007669"/>
    <property type="project" value="TreeGrafter"/>
</dbReference>
<keyword evidence="9" id="KW-0030">Aminoacyl-tRNA synthetase</keyword>
<protein>
    <recommendedName>
        <fullName evidence="3">aspartate--tRNA ligase</fullName>
        <ecNumber evidence="3">6.1.1.12</ecNumber>
    </recommendedName>
</protein>
<dbReference type="InterPro" id="IPR004364">
    <property type="entry name" value="Aa-tRNA-synt_II"/>
</dbReference>
<name>A0A4P9WBE2_9FUNG</name>
<evidence type="ECO:0000256" key="3">
    <source>
        <dbReference type="ARBA" id="ARBA00012841"/>
    </source>
</evidence>
<dbReference type="InterPro" id="IPR045864">
    <property type="entry name" value="aa-tRNA-synth_II/BPL/LPL"/>
</dbReference>
<comment type="subcellular location">
    <subcellularLocation>
        <location evidence="1">Cytoplasm</location>
    </subcellularLocation>
</comment>
<dbReference type="EC" id="6.1.1.12" evidence="3"/>
<evidence type="ECO:0000313" key="13">
    <source>
        <dbReference type="Proteomes" id="UP000269721"/>
    </source>
</evidence>
<dbReference type="SUPFAM" id="SSF55681">
    <property type="entry name" value="Class II aaRS and biotin synthetases"/>
    <property type="match status" value="1"/>
</dbReference>
<keyword evidence="13" id="KW-1185">Reference proteome</keyword>
<dbReference type="PANTHER" id="PTHR43450:SF1">
    <property type="entry name" value="ASPARTATE--TRNA LIGASE, CYTOPLASMIC"/>
    <property type="match status" value="1"/>
</dbReference>
<dbReference type="Proteomes" id="UP000269721">
    <property type="component" value="Unassembled WGS sequence"/>
</dbReference>
<dbReference type="Gene3D" id="3.30.930.10">
    <property type="entry name" value="Bira Bifunctional Protein, Domain 2"/>
    <property type="match status" value="1"/>
</dbReference>
<gene>
    <name evidence="12" type="ORF">BDK51DRAFT_8480</name>
</gene>
<evidence type="ECO:0000256" key="7">
    <source>
        <dbReference type="ARBA" id="ARBA00022840"/>
    </source>
</evidence>
<sequence>SYDFFIRGEEILSGARRFHEHKFLLERAKARDIDKSLMQPYIVAFKYGASPHAGGGIGKCLDNIRRPSLFPRDPKRLNP</sequence>
<keyword evidence="4" id="KW-0963">Cytoplasm</keyword>
<dbReference type="GO" id="GO:0006422">
    <property type="term" value="P:aspartyl-tRNA aminoacylation"/>
    <property type="evidence" value="ECO:0007669"/>
    <property type="project" value="InterPro"/>
</dbReference>
<dbReference type="GO" id="GO:0004815">
    <property type="term" value="F:aspartate-tRNA ligase activity"/>
    <property type="evidence" value="ECO:0007669"/>
    <property type="project" value="UniProtKB-EC"/>
</dbReference>
<evidence type="ECO:0000256" key="8">
    <source>
        <dbReference type="ARBA" id="ARBA00022917"/>
    </source>
</evidence>
<dbReference type="AlphaFoldDB" id="A0A4P9WBE2"/>
<keyword evidence="7" id="KW-0067">ATP-binding</keyword>
<dbReference type="GO" id="GO:0005524">
    <property type="term" value="F:ATP binding"/>
    <property type="evidence" value="ECO:0007669"/>
    <property type="project" value="UniProtKB-KW"/>
</dbReference>
<dbReference type="InterPro" id="IPR004523">
    <property type="entry name" value="Asp-tRNA_synthase_2"/>
</dbReference>
<dbReference type="PRINTS" id="PR01042">
    <property type="entry name" value="TRNASYNTHASP"/>
</dbReference>
<dbReference type="EMBL" id="KZ996399">
    <property type="protein sequence ID" value="RKO88915.1"/>
    <property type="molecule type" value="Genomic_DNA"/>
</dbReference>
<dbReference type="GO" id="GO:0003723">
    <property type="term" value="F:RNA binding"/>
    <property type="evidence" value="ECO:0007669"/>
    <property type="project" value="TreeGrafter"/>
</dbReference>
<accession>A0A4P9WBE2</accession>
<comment type="similarity">
    <text evidence="2">Belongs to the class-II aminoacyl-tRNA synthetase family. Type 2 subfamily.</text>
</comment>
<feature type="non-terminal residue" evidence="12">
    <location>
        <position position="79"/>
    </location>
</feature>
<proteinExistence type="inferred from homology"/>
<dbReference type="GO" id="GO:0017101">
    <property type="term" value="C:aminoacyl-tRNA synthetase multienzyme complex"/>
    <property type="evidence" value="ECO:0007669"/>
    <property type="project" value="TreeGrafter"/>
</dbReference>
<dbReference type="Pfam" id="PF00152">
    <property type="entry name" value="tRNA-synt_2"/>
    <property type="match status" value="1"/>
</dbReference>
<evidence type="ECO:0000256" key="2">
    <source>
        <dbReference type="ARBA" id="ARBA00005312"/>
    </source>
</evidence>
<keyword evidence="8" id="KW-0648">Protein biosynthesis</keyword>
<keyword evidence="6" id="KW-0547">Nucleotide-binding</keyword>
<evidence type="ECO:0000256" key="10">
    <source>
        <dbReference type="ARBA" id="ARBA00047904"/>
    </source>
</evidence>
<evidence type="ECO:0000259" key="11">
    <source>
        <dbReference type="Pfam" id="PF00152"/>
    </source>
</evidence>
<evidence type="ECO:0000256" key="6">
    <source>
        <dbReference type="ARBA" id="ARBA00022741"/>
    </source>
</evidence>
<evidence type="ECO:0000313" key="12">
    <source>
        <dbReference type="EMBL" id="RKO88915.1"/>
    </source>
</evidence>
<dbReference type="PANTHER" id="PTHR43450">
    <property type="entry name" value="ASPARTYL-TRNA SYNTHETASE"/>
    <property type="match status" value="1"/>
</dbReference>
<evidence type="ECO:0000256" key="5">
    <source>
        <dbReference type="ARBA" id="ARBA00022598"/>
    </source>
</evidence>
<keyword evidence="5" id="KW-0436">Ligase</keyword>
<feature type="domain" description="Aminoacyl-tRNA synthetase class II (D/K/N)" evidence="11">
    <location>
        <begin position="1"/>
        <end position="58"/>
    </location>
</feature>
<reference evidence="13" key="1">
    <citation type="journal article" date="2018" name="Nat. Microbiol.">
        <title>Leveraging single-cell genomics to expand the fungal tree of life.</title>
        <authorList>
            <person name="Ahrendt S.R."/>
            <person name="Quandt C.A."/>
            <person name="Ciobanu D."/>
            <person name="Clum A."/>
            <person name="Salamov A."/>
            <person name="Andreopoulos B."/>
            <person name="Cheng J.F."/>
            <person name="Woyke T."/>
            <person name="Pelin A."/>
            <person name="Henrissat B."/>
            <person name="Reynolds N.K."/>
            <person name="Benny G.L."/>
            <person name="Smith M.E."/>
            <person name="James T.Y."/>
            <person name="Grigoriev I.V."/>
        </authorList>
    </citation>
    <scope>NUCLEOTIDE SEQUENCE [LARGE SCALE GENOMIC DNA]</scope>
</reference>
<evidence type="ECO:0000256" key="9">
    <source>
        <dbReference type="ARBA" id="ARBA00023146"/>
    </source>
</evidence>
<organism evidence="12 13">
    <name type="scientific">Blyttiomyces helicus</name>
    <dbReference type="NCBI Taxonomy" id="388810"/>
    <lineage>
        <taxon>Eukaryota</taxon>
        <taxon>Fungi</taxon>
        <taxon>Fungi incertae sedis</taxon>
        <taxon>Chytridiomycota</taxon>
        <taxon>Chytridiomycota incertae sedis</taxon>
        <taxon>Chytridiomycetes</taxon>
        <taxon>Chytridiomycetes incertae sedis</taxon>
        <taxon>Blyttiomyces</taxon>
    </lineage>
</organism>
<evidence type="ECO:0000256" key="4">
    <source>
        <dbReference type="ARBA" id="ARBA00022490"/>
    </source>
</evidence>
<dbReference type="InterPro" id="IPR002312">
    <property type="entry name" value="Asp/Asn-tRNA-synth_IIb"/>
</dbReference>
<comment type="catalytic activity">
    <reaction evidence="10">
        <text>tRNA(Asp) + L-aspartate + ATP = L-aspartyl-tRNA(Asp) + AMP + diphosphate</text>
        <dbReference type="Rhea" id="RHEA:19649"/>
        <dbReference type="Rhea" id="RHEA-COMP:9660"/>
        <dbReference type="Rhea" id="RHEA-COMP:9678"/>
        <dbReference type="ChEBI" id="CHEBI:29991"/>
        <dbReference type="ChEBI" id="CHEBI:30616"/>
        <dbReference type="ChEBI" id="CHEBI:33019"/>
        <dbReference type="ChEBI" id="CHEBI:78442"/>
        <dbReference type="ChEBI" id="CHEBI:78516"/>
        <dbReference type="ChEBI" id="CHEBI:456215"/>
        <dbReference type="EC" id="6.1.1.12"/>
    </reaction>
</comment>